<dbReference type="InterPro" id="IPR026928">
    <property type="entry name" value="FAX/IsoI-like"/>
</dbReference>
<comment type="caution">
    <text evidence="5">The sequence shown here is derived from an EMBL/GenBank/DDBJ whole genome shotgun (WGS) entry which is preliminary data.</text>
</comment>
<dbReference type="EMBL" id="MU853346">
    <property type="protein sequence ID" value="KAK4111491.1"/>
    <property type="molecule type" value="Genomic_DNA"/>
</dbReference>
<dbReference type="CDD" id="cd03193">
    <property type="entry name" value="GST_C_Metaxin"/>
    <property type="match status" value="1"/>
</dbReference>
<dbReference type="PANTHER" id="PTHR12289">
    <property type="entry name" value="METAXIN RELATED"/>
    <property type="match status" value="1"/>
</dbReference>
<dbReference type="AlphaFoldDB" id="A0AAN6TBV0"/>
<dbReference type="InterPro" id="IPR050931">
    <property type="entry name" value="Mito_Protein_Transport_Metaxin"/>
</dbReference>
<dbReference type="Proteomes" id="UP001302812">
    <property type="component" value="Unassembled WGS sequence"/>
</dbReference>
<feature type="domain" description="Metaxin glutathione S-transferase" evidence="3">
    <location>
        <begin position="201"/>
        <end position="248"/>
    </location>
</feature>
<dbReference type="InterPro" id="IPR033468">
    <property type="entry name" value="Metaxin_GST"/>
</dbReference>
<dbReference type="PANTHER" id="PTHR12289:SF41">
    <property type="entry name" value="FAILED AXON CONNECTIONS-RELATED"/>
    <property type="match status" value="1"/>
</dbReference>
<name>A0AAN6TBV0_9PEZI</name>
<organism evidence="5 6">
    <name type="scientific">Canariomyces notabilis</name>
    <dbReference type="NCBI Taxonomy" id="2074819"/>
    <lineage>
        <taxon>Eukaryota</taxon>
        <taxon>Fungi</taxon>
        <taxon>Dikarya</taxon>
        <taxon>Ascomycota</taxon>
        <taxon>Pezizomycotina</taxon>
        <taxon>Sordariomycetes</taxon>
        <taxon>Sordariomycetidae</taxon>
        <taxon>Sordariales</taxon>
        <taxon>Chaetomiaceae</taxon>
        <taxon>Canariomyces</taxon>
    </lineage>
</organism>
<evidence type="ECO:0000313" key="5">
    <source>
        <dbReference type="EMBL" id="KAK4111491.1"/>
    </source>
</evidence>
<reference evidence="5" key="1">
    <citation type="journal article" date="2023" name="Mol. Phylogenet. Evol.">
        <title>Genome-scale phylogeny and comparative genomics of the fungal order Sordariales.</title>
        <authorList>
            <person name="Hensen N."/>
            <person name="Bonometti L."/>
            <person name="Westerberg I."/>
            <person name="Brannstrom I.O."/>
            <person name="Guillou S."/>
            <person name="Cros-Aarteil S."/>
            <person name="Calhoun S."/>
            <person name="Haridas S."/>
            <person name="Kuo A."/>
            <person name="Mondo S."/>
            <person name="Pangilinan J."/>
            <person name="Riley R."/>
            <person name="LaButti K."/>
            <person name="Andreopoulos B."/>
            <person name="Lipzen A."/>
            <person name="Chen C."/>
            <person name="Yan M."/>
            <person name="Daum C."/>
            <person name="Ng V."/>
            <person name="Clum A."/>
            <person name="Steindorff A."/>
            <person name="Ohm R.A."/>
            <person name="Martin F."/>
            <person name="Silar P."/>
            <person name="Natvig D.O."/>
            <person name="Lalanne C."/>
            <person name="Gautier V."/>
            <person name="Ament-Velasquez S.L."/>
            <person name="Kruys A."/>
            <person name="Hutchinson M.I."/>
            <person name="Powell A.J."/>
            <person name="Barry K."/>
            <person name="Miller A.N."/>
            <person name="Grigoriev I.V."/>
            <person name="Debuchy R."/>
            <person name="Gladieux P."/>
            <person name="Hiltunen Thoren M."/>
            <person name="Johannesson H."/>
        </authorList>
    </citation>
    <scope>NUCLEOTIDE SEQUENCE</scope>
    <source>
        <strain evidence="5">CBS 508.74</strain>
    </source>
</reference>
<comment type="similarity">
    <text evidence="2">Belongs to the GST superfamily.</text>
</comment>
<accession>A0AAN6TBV0</accession>
<comment type="similarity">
    <text evidence="1">Belongs to the FAX family.</text>
</comment>
<keyword evidence="6" id="KW-1185">Reference proteome</keyword>
<evidence type="ECO:0000256" key="2">
    <source>
        <dbReference type="ARBA" id="ARBA00007409"/>
    </source>
</evidence>
<sequence>MATPIKSLPKFVVYRGFQTVPTHVWSPFVNKLETRLRLGKVPYRLDVGSPRSGPRGKIPYLGSEGSDEVLGDTALITRRLVDDGVLADLNAGLTPAQQAQDLAVRALLEDKLYFYLQRERWADNYHAMRDGVLAAVPYPVRLVVGNLAYRAVIAGLNAQGTGRYSAEELRELKREAWESLDAILAESRRNSAAAGGDKPFWVLGRAEPTEADATVYGFIAASLVCTAAPETQRTVRSFPVLVDYAKRIHAAYFSDYDIWADEV</sequence>
<dbReference type="RefSeq" id="XP_064669061.1">
    <property type="nucleotide sequence ID" value="XM_064812696.1"/>
</dbReference>
<evidence type="ECO:0000259" key="4">
    <source>
        <dbReference type="Pfam" id="PF17172"/>
    </source>
</evidence>
<dbReference type="GO" id="GO:0005737">
    <property type="term" value="C:cytoplasm"/>
    <property type="evidence" value="ECO:0007669"/>
    <property type="project" value="TreeGrafter"/>
</dbReference>
<dbReference type="GeneID" id="89936821"/>
<reference evidence="5" key="2">
    <citation type="submission" date="2023-05" db="EMBL/GenBank/DDBJ databases">
        <authorList>
            <consortium name="Lawrence Berkeley National Laboratory"/>
            <person name="Steindorff A."/>
            <person name="Hensen N."/>
            <person name="Bonometti L."/>
            <person name="Westerberg I."/>
            <person name="Brannstrom I.O."/>
            <person name="Guillou S."/>
            <person name="Cros-Aarteil S."/>
            <person name="Calhoun S."/>
            <person name="Haridas S."/>
            <person name="Kuo A."/>
            <person name="Mondo S."/>
            <person name="Pangilinan J."/>
            <person name="Riley R."/>
            <person name="Labutti K."/>
            <person name="Andreopoulos B."/>
            <person name="Lipzen A."/>
            <person name="Chen C."/>
            <person name="Yanf M."/>
            <person name="Daum C."/>
            <person name="Ng V."/>
            <person name="Clum A."/>
            <person name="Ohm R."/>
            <person name="Martin F."/>
            <person name="Silar P."/>
            <person name="Natvig D."/>
            <person name="Lalanne C."/>
            <person name="Gautier V."/>
            <person name="Ament-Velasquez S.L."/>
            <person name="Kruys A."/>
            <person name="Hutchinson M.I."/>
            <person name="Powell A.J."/>
            <person name="Barry K."/>
            <person name="Miller A.N."/>
            <person name="Grigoriev I.V."/>
            <person name="Debuchy R."/>
            <person name="Gladieux P."/>
            <person name="Thoren M.H."/>
            <person name="Johannesson H."/>
        </authorList>
    </citation>
    <scope>NUCLEOTIDE SEQUENCE</scope>
    <source>
        <strain evidence="5">CBS 508.74</strain>
    </source>
</reference>
<dbReference type="Pfam" id="PF17172">
    <property type="entry name" value="GST_N_4"/>
    <property type="match status" value="1"/>
</dbReference>
<dbReference type="Pfam" id="PF17171">
    <property type="entry name" value="GST_C_6"/>
    <property type="match status" value="1"/>
</dbReference>
<protein>
    <recommendedName>
        <fullName evidence="7">Thioredoxin-like fold domain-containing protein</fullName>
    </recommendedName>
</protein>
<evidence type="ECO:0000256" key="1">
    <source>
        <dbReference type="ARBA" id="ARBA00006475"/>
    </source>
</evidence>
<evidence type="ECO:0000313" key="6">
    <source>
        <dbReference type="Proteomes" id="UP001302812"/>
    </source>
</evidence>
<dbReference type="InterPro" id="IPR012336">
    <property type="entry name" value="Thioredoxin-like_fold"/>
</dbReference>
<feature type="domain" description="Thioredoxin-like fold" evidence="4">
    <location>
        <begin position="27"/>
        <end position="124"/>
    </location>
</feature>
<dbReference type="SFLD" id="SFLDG01180">
    <property type="entry name" value="SUF1"/>
    <property type="match status" value="1"/>
</dbReference>
<dbReference type="SFLD" id="SFLDG01200">
    <property type="entry name" value="SUF1.1"/>
    <property type="match status" value="1"/>
</dbReference>
<gene>
    <name evidence="5" type="ORF">N656DRAFT_734234</name>
</gene>
<dbReference type="SFLD" id="SFLDS00019">
    <property type="entry name" value="Glutathione_Transferase_(cytos"/>
    <property type="match status" value="1"/>
</dbReference>
<proteinExistence type="inferred from homology"/>
<evidence type="ECO:0000259" key="3">
    <source>
        <dbReference type="Pfam" id="PF17171"/>
    </source>
</evidence>
<dbReference type="InterPro" id="IPR040079">
    <property type="entry name" value="Glutathione_S-Trfase"/>
</dbReference>
<evidence type="ECO:0008006" key="7">
    <source>
        <dbReference type="Google" id="ProtNLM"/>
    </source>
</evidence>